<dbReference type="EMBL" id="HE804045">
    <property type="protein sequence ID" value="CCH29966.1"/>
    <property type="molecule type" value="Genomic_DNA"/>
</dbReference>
<feature type="domain" description="FAD/NAD(P)-binding" evidence="3">
    <location>
        <begin position="47"/>
        <end position="341"/>
    </location>
</feature>
<reference evidence="4 5" key="1">
    <citation type="journal article" date="2012" name="BMC Genomics">
        <title>Complete genome sequence of Saccharothrix espanaensis DSM 44229T and comparison to the other completely sequenced Pseudonocardiaceae.</title>
        <authorList>
            <person name="Strobel T."/>
            <person name="Al-Dilaimi A."/>
            <person name="Blom J."/>
            <person name="Gessner A."/>
            <person name="Kalinowski J."/>
            <person name="Luzhetska M."/>
            <person name="Puhler A."/>
            <person name="Szczepanowski R."/>
            <person name="Bechthold A."/>
            <person name="Ruckert C."/>
        </authorList>
    </citation>
    <scope>NUCLEOTIDE SEQUENCE [LARGE SCALE GENOMIC DNA]</scope>
    <source>
        <strain evidence="5">ATCC 51144 / DSM 44229 / JCM 9112 / NBRC 15066 / NRRL 15764</strain>
    </source>
</reference>
<dbReference type="InterPro" id="IPR015904">
    <property type="entry name" value="Sulphide_quinone_reductase"/>
</dbReference>
<accession>K0JVG3</accession>
<dbReference type="BioCyc" id="SESP1179773:BN6_RS44850-MONOMER"/>
<sequence length="432" mass="46723">MPPQRQCAGPVQCSRSHPGSFAPPCPRSVAALAWMYGHFGRFWVNGIVIIGGGTAGISVAARLRRAGRRDVTLVEPAEVHHYQPLWTLVGGGRAPVSASARPMRSVVPRGVRWVRSAAVGVDPFARRVLLRDGGIGYDQLVVCPGIQLDWHRLDGLAQAVGHDGVSSNYAGAYAVEMWRFIREVKAGSAVFAMPSGPIKCGGAPQKIAYLAADHWRERGVLGRIDVHLVLPGTAMFAVPEYAAVLEGVARRYGIHVHLESEVVRVRPSAREVVVRGPDGERSLPYDVAHLVPPQSAPDWVKASPLAGPSGYLDVDPNTLRHLRFPDVFGLGDCAGTPNSKTGAAVRKQAPVLVANLLAVLAGRELPGSYDGYSSCPITTGRRTLLLAEFDYTGRPRPTVPLLGAVRERTDHNLVKRRILPFLYWNLMLRGLA</sequence>
<keyword evidence="2" id="KW-0812">Transmembrane</keyword>
<evidence type="ECO:0000256" key="2">
    <source>
        <dbReference type="SAM" id="Phobius"/>
    </source>
</evidence>
<name>K0JVG3_SACES</name>
<organism evidence="4 5">
    <name type="scientific">Saccharothrix espanaensis (strain ATCC 51144 / DSM 44229 / JCM 9112 / NBRC 15066 / NRRL 15764)</name>
    <dbReference type="NCBI Taxonomy" id="1179773"/>
    <lineage>
        <taxon>Bacteria</taxon>
        <taxon>Bacillati</taxon>
        <taxon>Actinomycetota</taxon>
        <taxon>Actinomycetes</taxon>
        <taxon>Pseudonocardiales</taxon>
        <taxon>Pseudonocardiaceae</taxon>
        <taxon>Saccharothrix</taxon>
    </lineage>
</organism>
<dbReference type="GO" id="GO:0070224">
    <property type="term" value="F:sulfide:quinone oxidoreductase activity"/>
    <property type="evidence" value="ECO:0007669"/>
    <property type="project" value="TreeGrafter"/>
</dbReference>
<dbReference type="Pfam" id="PF07992">
    <property type="entry name" value="Pyr_redox_2"/>
    <property type="match status" value="1"/>
</dbReference>
<evidence type="ECO:0000256" key="1">
    <source>
        <dbReference type="SAM" id="MobiDB-lite"/>
    </source>
</evidence>
<dbReference type="InterPro" id="IPR036188">
    <property type="entry name" value="FAD/NAD-bd_sf"/>
</dbReference>
<evidence type="ECO:0000313" key="4">
    <source>
        <dbReference type="EMBL" id="CCH29966.1"/>
    </source>
</evidence>
<dbReference type="HOGENOM" id="CLU_030742_2_0_11"/>
<dbReference type="Proteomes" id="UP000006281">
    <property type="component" value="Chromosome"/>
</dbReference>
<feature type="region of interest" description="Disordered" evidence="1">
    <location>
        <begin position="1"/>
        <end position="20"/>
    </location>
</feature>
<evidence type="ECO:0000313" key="5">
    <source>
        <dbReference type="Proteomes" id="UP000006281"/>
    </source>
</evidence>
<gene>
    <name evidence="4" type="ordered locus">BN6_26530</name>
</gene>
<dbReference type="KEGG" id="sesp:BN6_26530"/>
<dbReference type="InterPro" id="IPR023753">
    <property type="entry name" value="FAD/NAD-binding_dom"/>
</dbReference>
<dbReference type="AlphaFoldDB" id="K0JVG3"/>
<dbReference type="Gene3D" id="3.50.50.60">
    <property type="entry name" value="FAD/NAD(P)-binding domain"/>
    <property type="match status" value="2"/>
</dbReference>
<keyword evidence="2" id="KW-0472">Membrane</keyword>
<evidence type="ECO:0000259" key="3">
    <source>
        <dbReference type="Pfam" id="PF07992"/>
    </source>
</evidence>
<dbReference type="PANTHER" id="PTHR10632">
    <property type="entry name" value="SULFIDE:QUINONE OXIDOREDUCTASE"/>
    <property type="match status" value="1"/>
</dbReference>
<dbReference type="SUPFAM" id="SSF51905">
    <property type="entry name" value="FAD/NAD(P)-binding domain"/>
    <property type="match status" value="1"/>
</dbReference>
<dbReference type="GO" id="GO:0071949">
    <property type="term" value="F:FAD binding"/>
    <property type="evidence" value="ECO:0007669"/>
    <property type="project" value="TreeGrafter"/>
</dbReference>
<dbReference type="PANTHER" id="PTHR10632:SF2">
    <property type="entry name" value="SULFIDE:QUINONE OXIDOREDUCTASE, MITOCHONDRIAL"/>
    <property type="match status" value="1"/>
</dbReference>
<dbReference type="PATRIC" id="fig|1179773.3.peg.2652"/>
<keyword evidence="5" id="KW-1185">Reference proteome</keyword>
<dbReference type="eggNOG" id="COG0446">
    <property type="taxonomic scope" value="Bacteria"/>
</dbReference>
<feature type="transmembrane region" description="Helical" evidence="2">
    <location>
        <begin position="42"/>
        <end position="61"/>
    </location>
</feature>
<dbReference type="STRING" id="1179773.BN6_26530"/>
<protein>
    <submittedName>
        <fullName evidence="4">Sulfide-quinone reductase</fullName>
    </submittedName>
</protein>
<keyword evidence="2" id="KW-1133">Transmembrane helix</keyword>
<proteinExistence type="predicted"/>
<dbReference type="GO" id="GO:0070221">
    <property type="term" value="P:sulfide oxidation, using sulfide:quinone oxidoreductase"/>
    <property type="evidence" value="ECO:0007669"/>
    <property type="project" value="TreeGrafter"/>
</dbReference>